<dbReference type="EMBL" id="KF900340">
    <property type="protein sequence ID" value="AIE91500.1"/>
    <property type="molecule type" value="Genomic_DNA"/>
</dbReference>
<evidence type="ECO:0000313" key="1">
    <source>
        <dbReference type="EMBL" id="AIE91500.1"/>
    </source>
</evidence>
<name>A0A075FJ93_9EURY</name>
<dbReference type="AlphaFoldDB" id="A0A075FJ93"/>
<sequence length="114" mass="13042">MSGGLSCFIRSLDGDWLQLDGCAVGIEIRRRFQREIARDGEGDDLIDQGSESMEFTLTGRIDLPTYLKAQTIFRSGTCWFIDPFEEQEIKVCFARVRYNSGSNEFEFLLIEDVV</sequence>
<reference evidence="1" key="1">
    <citation type="journal article" date="2014" name="Genome Biol. Evol.">
        <title>Pangenome evidence for extensive interdomain horizontal transfer affecting lineage core and shell genes in uncultured planktonic thaumarchaeota and euryarchaeota.</title>
        <authorList>
            <person name="Deschamps P."/>
            <person name="Zivanovic Y."/>
            <person name="Moreira D."/>
            <person name="Rodriguez-Valera F."/>
            <person name="Lopez-Garcia P."/>
        </authorList>
    </citation>
    <scope>NUCLEOTIDE SEQUENCE</scope>
</reference>
<accession>A0A075FJ93</accession>
<proteinExistence type="predicted"/>
<organism evidence="1">
    <name type="scientific">uncultured marine group II/III euryarchaeote AD1000_12_B08</name>
    <dbReference type="NCBI Taxonomy" id="1457724"/>
    <lineage>
        <taxon>Archaea</taxon>
        <taxon>Methanobacteriati</taxon>
        <taxon>Methanobacteriota</taxon>
        <taxon>environmental samples</taxon>
    </lineage>
</organism>
<protein>
    <submittedName>
        <fullName evidence="1">Uncharacterized protein</fullName>
    </submittedName>
</protein>